<proteinExistence type="predicted"/>
<comment type="caution">
    <text evidence="1">The sequence shown here is derived from an EMBL/GenBank/DDBJ whole genome shotgun (WGS) entry which is preliminary data.</text>
</comment>
<name>A0A8B6IMI6_9ENTR</name>
<accession>A0A8B6IMI6</accession>
<reference evidence="1 2" key="1">
    <citation type="submission" date="2019-04" db="EMBL/GenBank/DDBJ databases">
        <authorList>
            <person name="Brisse S."/>
            <person name="Rodrigues C."/>
        </authorList>
    </citation>
    <scope>NUCLEOTIDE SEQUENCE [LARGE SCALE GENOMIC DNA]</scope>
    <source>
        <strain evidence="1">SB5857</strain>
    </source>
</reference>
<gene>
    <name evidence="1" type="ORF">SB5857_00824</name>
</gene>
<protein>
    <submittedName>
        <fullName evidence="1">Uncharacterized protein</fullName>
    </submittedName>
</protein>
<dbReference type="Proteomes" id="UP000328848">
    <property type="component" value="Unassembled WGS sequence"/>
</dbReference>
<sequence>MLAPLMLSQVSVPRRMSTGLVQMLTALALMQRRTRG</sequence>
<organism evidence="1 2">
    <name type="scientific">Klebsiella africana</name>
    <dbReference type="NCBI Taxonomy" id="2489010"/>
    <lineage>
        <taxon>Bacteria</taxon>
        <taxon>Pseudomonadati</taxon>
        <taxon>Pseudomonadota</taxon>
        <taxon>Gammaproteobacteria</taxon>
        <taxon>Enterobacterales</taxon>
        <taxon>Enterobacteriaceae</taxon>
        <taxon>Klebsiella/Raoultella group</taxon>
        <taxon>Klebsiella</taxon>
    </lineage>
</organism>
<dbReference type="EMBL" id="CAAHGQ010000023">
    <property type="protein sequence ID" value="VGP76155.1"/>
    <property type="molecule type" value="Genomic_DNA"/>
</dbReference>
<dbReference type="AlphaFoldDB" id="A0A8B6IMI6"/>
<evidence type="ECO:0000313" key="2">
    <source>
        <dbReference type="Proteomes" id="UP000328848"/>
    </source>
</evidence>
<evidence type="ECO:0000313" key="1">
    <source>
        <dbReference type="EMBL" id="VGP76155.1"/>
    </source>
</evidence>